<dbReference type="AlphaFoldDB" id="A0A0C9ZDI1"/>
<dbReference type="HOGENOM" id="CLU_2639751_0_0_1"/>
<dbReference type="EMBL" id="KN835612">
    <property type="protein sequence ID" value="KIK35550.1"/>
    <property type="molecule type" value="Genomic_DNA"/>
</dbReference>
<accession>A0A0C9ZDI1</accession>
<dbReference type="OrthoDB" id="10489432at2759"/>
<protein>
    <submittedName>
        <fullName evidence="1">Unplaced genomic scaffold CY34scaffold_481, whole genome shotgun sequence</fullName>
    </submittedName>
</protein>
<reference evidence="2" key="2">
    <citation type="submission" date="2015-01" db="EMBL/GenBank/DDBJ databases">
        <title>Evolutionary Origins and Diversification of the Mycorrhizal Mutualists.</title>
        <authorList>
            <consortium name="DOE Joint Genome Institute"/>
            <consortium name="Mycorrhizal Genomics Consortium"/>
            <person name="Kohler A."/>
            <person name="Kuo A."/>
            <person name="Nagy L.G."/>
            <person name="Floudas D."/>
            <person name="Copeland A."/>
            <person name="Barry K.W."/>
            <person name="Cichocki N."/>
            <person name="Veneault-Fourrey C."/>
            <person name="LaButti K."/>
            <person name="Lindquist E.A."/>
            <person name="Lipzen A."/>
            <person name="Lundell T."/>
            <person name="Morin E."/>
            <person name="Murat C."/>
            <person name="Riley R."/>
            <person name="Ohm R."/>
            <person name="Sun H."/>
            <person name="Tunlid A."/>
            <person name="Henrissat B."/>
            <person name="Grigoriev I.V."/>
            <person name="Hibbett D.S."/>
            <person name="Martin F."/>
        </authorList>
    </citation>
    <scope>NUCLEOTIDE SEQUENCE [LARGE SCALE GENOMIC DNA]</scope>
    <source>
        <strain evidence="2">UH-Slu-Lm8-n1</strain>
    </source>
</reference>
<evidence type="ECO:0000313" key="2">
    <source>
        <dbReference type="Proteomes" id="UP000054485"/>
    </source>
</evidence>
<name>A0A0C9ZDI1_9AGAM</name>
<proteinExistence type="predicted"/>
<keyword evidence="2" id="KW-1185">Reference proteome</keyword>
<sequence>MTKSNKSISRSAYLVARSYYHPFRKLEPLPTQQILMSACSGPGSHTFQFSAFITTLVAGHVESSLQLSGAKSFMPTR</sequence>
<organism evidence="1 2">
    <name type="scientific">Suillus luteus UH-Slu-Lm8-n1</name>
    <dbReference type="NCBI Taxonomy" id="930992"/>
    <lineage>
        <taxon>Eukaryota</taxon>
        <taxon>Fungi</taxon>
        <taxon>Dikarya</taxon>
        <taxon>Basidiomycota</taxon>
        <taxon>Agaricomycotina</taxon>
        <taxon>Agaricomycetes</taxon>
        <taxon>Agaricomycetidae</taxon>
        <taxon>Boletales</taxon>
        <taxon>Suillineae</taxon>
        <taxon>Suillaceae</taxon>
        <taxon>Suillus</taxon>
    </lineage>
</organism>
<dbReference type="Proteomes" id="UP000054485">
    <property type="component" value="Unassembled WGS sequence"/>
</dbReference>
<evidence type="ECO:0000313" key="1">
    <source>
        <dbReference type="EMBL" id="KIK35550.1"/>
    </source>
</evidence>
<dbReference type="InParanoid" id="A0A0C9ZDI1"/>
<gene>
    <name evidence="1" type="ORF">CY34DRAFT_568664</name>
</gene>
<reference evidence="1 2" key="1">
    <citation type="submission" date="2014-04" db="EMBL/GenBank/DDBJ databases">
        <authorList>
            <consortium name="DOE Joint Genome Institute"/>
            <person name="Kuo A."/>
            <person name="Ruytinx J."/>
            <person name="Rineau F."/>
            <person name="Colpaert J."/>
            <person name="Kohler A."/>
            <person name="Nagy L.G."/>
            <person name="Floudas D."/>
            <person name="Copeland A."/>
            <person name="Barry K.W."/>
            <person name="Cichocki N."/>
            <person name="Veneault-Fourrey C."/>
            <person name="LaButti K."/>
            <person name="Lindquist E.A."/>
            <person name="Lipzen A."/>
            <person name="Lundell T."/>
            <person name="Morin E."/>
            <person name="Murat C."/>
            <person name="Sun H."/>
            <person name="Tunlid A."/>
            <person name="Henrissat B."/>
            <person name="Grigoriev I.V."/>
            <person name="Hibbett D.S."/>
            <person name="Martin F."/>
            <person name="Nordberg H.P."/>
            <person name="Cantor M.N."/>
            <person name="Hua S.X."/>
        </authorList>
    </citation>
    <scope>NUCLEOTIDE SEQUENCE [LARGE SCALE GENOMIC DNA]</scope>
    <source>
        <strain evidence="1 2">UH-Slu-Lm8-n1</strain>
    </source>
</reference>